<accession>A0A2P8E2K1</accession>
<reference evidence="2 3" key="1">
    <citation type="submission" date="2018-03" db="EMBL/GenBank/DDBJ databases">
        <title>Genomic Encyclopedia of Archaeal and Bacterial Type Strains, Phase II (KMG-II): from individual species to whole genera.</title>
        <authorList>
            <person name="Goeker M."/>
        </authorList>
    </citation>
    <scope>NUCLEOTIDE SEQUENCE [LARGE SCALE GENOMIC DNA]</scope>
    <source>
        <strain evidence="2 3">DSM 45211</strain>
    </source>
</reference>
<keyword evidence="1" id="KW-1133">Transmembrane helix</keyword>
<feature type="transmembrane region" description="Helical" evidence="1">
    <location>
        <begin position="183"/>
        <end position="205"/>
    </location>
</feature>
<feature type="transmembrane region" description="Helical" evidence="1">
    <location>
        <begin position="30"/>
        <end position="48"/>
    </location>
</feature>
<evidence type="ECO:0000256" key="1">
    <source>
        <dbReference type="SAM" id="Phobius"/>
    </source>
</evidence>
<name>A0A2P8E2K1_9ACTN</name>
<dbReference type="EMBL" id="PYGE01000007">
    <property type="protein sequence ID" value="PSL03695.1"/>
    <property type="molecule type" value="Genomic_DNA"/>
</dbReference>
<dbReference type="Proteomes" id="UP000243528">
    <property type="component" value="Unassembled WGS sequence"/>
</dbReference>
<sequence>MCVSPLGSGRMAVTHGDLVLRPAPSKQREILILATVLGAVFVALAAVYGATAALVTAAAVAAGLALLAAASSRSRIVVTADEIAVVGPLRRRNVSRTRAASVVRTVLIPGRGPIVDTVFVLDGDGQGVLRISGHRYATDDVDRLVEHLGLPVSSPDRPLGMREFAEAYPGTVSRDERQPFRMMLVGAGIGVATIVLLAVLVGVGAL</sequence>
<feature type="transmembrane region" description="Helical" evidence="1">
    <location>
        <begin position="54"/>
        <end position="70"/>
    </location>
</feature>
<dbReference type="AlphaFoldDB" id="A0A2P8E2K1"/>
<evidence type="ECO:0008006" key="4">
    <source>
        <dbReference type="Google" id="ProtNLM"/>
    </source>
</evidence>
<evidence type="ECO:0000313" key="3">
    <source>
        <dbReference type="Proteomes" id="UP000243528"/>
    </source>
</evidence>
<evidence type="ECO:0000313" key="2">
    <source>
        <dbReference type="EMBL" id="PSL03695.1"/>
    </source>
</evidence>
<gene>
    <name evidence="2" type="ORF">CLV30_107176</name>
</gene>
<keyword evidence="1" id="KW-0472">Membrane</keyword>
<keyword evidence="3" id="KW-1185">Reference proteome</keyword>
<keyword evidence="1" id="KW-0812">Transmembrane</keyword>
<proteinExistence type="predicted"/>
<protein>
    <recommendedName>
        <fullName evidence="4">PH (Pleckstrin Homology) domain-containing protein</fullName>
    </recommendedName>
</protein>
<comment type="caution">
    <text evidence="2">The sequence shown here is derived from an EMBL/GenBank/DDBJ whole genome shotgun (WGS) entry which is preliminary data.</text>
</comment>
<organism evidence="2 3">
    <name type="scientific">Haloactinopolyspora alba</name>
    <dbReference type="NCBI Taxonomy" id="648780"/>
    <lineage>
        <taxon>Bacteria</taxon>
        <taxon>Bacillati</taxon>
        <taxon>Actinomycetota</taxon>
        <taxon>Actinomycetes</taxon>
        <taxon>Jiangellales</taxon>
        <taxon>Jiangellaceae</taxon>
        <taxon>Haloactinopolyspora</taxon>
    </lineage>
</organism>